<dbReference type="EMBL" id="GG657883">
    <property type="protein sequence ID" value="EEF81096.1"/>
    <property type="molecule type" value="Genomic_DNA"/>
</dbReference>
<evidence type="ECO:0000313" key="1">
    <source>
        <dbReference type="EMBL" id="EEF81096.1"/>
    </source>
</evidence>
<organism evidence="1 2">
    <name type="scientific">Methylophaga thiooxydans DMS010</name>
    <dbReference type="NCBI Taxonomy" id="637616"/>
    <lineage>
        <taxon>Bacteria</taxon>
        <taxon>Pseudomonadati</taxon>
        <taxon>Pseudomonadota</taxon>
        <taxon>Gammaproteobacteria</taxon>
        <taxon>Thiotrichales</taxon>
        <taxon>Piscirickettsiaceae</taxon>
        <taxon>Methylophaga</taxon>
    </lineage>
</organism>
<protein>
    <submittedName>
        <fullName evidence="1">Uncharacterized protein</fullName>
    </submittedName>
</protein>
<evidence type="ECO:0000313" key="2">
    <source>
        <dbReference type="Proteomes" id="UP000004679"/>
    </source>
</evidence>
<gene>
    <name evidence="1" type="ORF">MDMS009_88</name>
</gene>
<sequence length="273" mass="31946">MQLELTRNCCRTSFPLRYKLAAERGVSFQESFVDIKEQAIKKLANSMRIYVETHMDFQRLKTIDIEEAVENLDRAFEAKLEAFHSLYDVTKDDLDYFSYGDTAAIILMRNAIHHRDHLLFQSWNHNMALNEGYKKHLGAEFLLAGYDVLDSTARMRYFYKLEDFYLRIDESLQSPYIESRMGSKNRKKLLSQLGSELNFSDIKQKAESERYPIKQVYVNVMPIFISAVCRAFTALKEKGVEFKGFDARAYEAPFINELKVDFAKVVYEPLRIT</sequence>
<dbReference type="AlphaFoldDB" id="C0N1Y4"/>
<dbReference type="Proteomes" id="UP000004679">
    <property type="component" value="Unassembled WGS sequence"/>
</dbReference>
<accession>C0N1Y4</accession>
<name>C0N1Y4_9GAMM</name>
<reference evidence="1 2" key="1">
    <citation type="journal article" date="2011" name="J. Bacteriol.">
        <title>Draft genome sequence of the chemolithoheterotrophic, halophilic methylotroph Methylophaga thiooxydans DMS010.</title>
        <authorList>
            <person name="Boden R."/>
            <person name="Ferriera S."/>
            <person name="Johnson J."/>
            <person name="Kelly D.P."/>
            <person name="Murrell J.C."/>
            <person name="Schafer H."/>
        </authorList>
    </citation>
    <scope>NUCLEOTIDE SEQUENCE [LARGE SCALE GENOMIC DNA]</scope>
    <source>
        <strain evidence="1 2">DMS010</strain>
    </source>
</reference>
<dbReference type="HOGENOM" id="CLU_1000312_0_0_6"/>
<keyword evidence="2" id="KW-1185">Reference proteome</keyword>
<proteinExistence type="predicted"/>